<comment type="caution">
    <text evidence="1">The sequence shown here is derived from an EMBL/GenBank/DDBJ whole genome shotgun (WGS) entry which is preliminary data.</text>
</comment>
<gene>
    <name evidence="1" type="ORF">EVAR_81438_1</name>
</gene>
<dbReference type="Proteomes" id="UP000299102">
    <property type="component" value="Unassembled WGS sequence"/>
</dbReference>
<proteinExistence type="predicted"/>
<organism evidence="1 2">
    <name type="scientific">Eumeta variegata</name>
    <name type="common">Bagworm moth</name>
    <name type="synonym">Eumeta japonica</name>
    <dbReference type="NCBI Taxonomy" id="151549"/>
    <lineage>
        <taxon>Eukaryota</taxon>
        <taxon>Metazoa</taxon>
        <taxon>Ecdysozoa</taxon>
        <taxon>Arthropoda</taxon>
        <taxon>Hexapoda</taxon>
        <taxon>Insecta</taxon>
        <taxon>Pterygota</taxon>
        <taxon>Neoptera</taxon>
        <taxon>Endopterygota</taxon>
        <taxon>Lepidoptera</taxon>
        <taxon>Glossata</taxon>
        <taxon>Ditrysia</taxon>
        <taxon>Tineoidea</taxon>
        <taxon>Psychidae</taxon>
        <taxon>Oiketicinae</taxon>
        <taxon>Eumeta</taxon>
    </lineage>
</organism>
<evidence type="ECO:0000313" key="2">
    <source>
        <dbReference type="Proteomes" id="UP000299102"/>
    </source>
</evidence>
<keyword evidence="2" id="KW-1185">Reference proteome</keyword>
<name>A0A4C1W1X0_EUMVA</name>
<accession>A0A4C1W1X0</accession>
<dbReference type="AlphaFoldDB" id="A0A4C1W1X0"/>
<dbReference type="EMBL" id="BGZK01000447">
    <property type="protein sequence ID" value="GBP44117.1"/>
    <property type="molecule type" value="Genomic_DNA"/>
</dbReference>
<sequence>MSTRGNYRVHRTQQLCPSISTRAQSRESRFLRFARDSRARGCRGADPSSRFDLRSTDPRFDVEYFNLKCGKPSREASSLRETDSGRKVDVPRVSSSRSPALRLLKATKLISTLFRCVQIPTSVLKSLRSGSDENRDAM</sequence>
<protein>
    <submittedName>
        <fullName evidence="1">Uncharacterized protein</fullName>
    </submittedName>
</protein>
<reference evidence="1 2" key="1">
    <citation type="journal article" date="2019" name="Commun. Biol.">
        <title>The bagworm genome reveals a unique fibroin gene that provides high tensile strength.</title>
        <authorList>
            <person name="Kono N."/>
            <person name="Nakamura H."/>
            <person name="Ohtoshi R."/>
            <person name="Tomita M."/>
            <person name="Numata K."/>
            <person name="Arakawa K."/>
        </authorList>
    </citation>
    <scope>NUCLEOTIDE SEQUENCE [LARGE SCALE GENOMIC DNA]</scope>
</reference>
<evidence type="ECO:0000313" key="1">
    <source>
        <dbReference type="EMBL" id="GBP44117.1"/>
    </source>
</evidence>